<sequence length="124" mass="12966">MTSPVTAVAATAQVGGGLQCTVYPYWSYPPVYADSCSSPRPSYNSTVHFKVVSPSPAYTYSWSMSGAPLPSTCTSTSSTCTVPVNNRSVDRYVTATVTVSGVGQFISEAWVLAACPGPTGTEFC</sequence>
<dbReference type="RefSeq" id="WP_378248304.1">
    <property type="nucleotide sequence ID" value="NZ_JBHSKF010000006.1"/>
</dbReference>
<evidence type="ECO:0000313" key="1">
    <source>
        <dbReference type="EMBL" id="MFC5288457.1"/>
    </source>
</evidence>
<dbReference type="EMBL" id="JBHSKF010000006">
    <property type="protein sequence ID" value="MFC5288457.1"/>
    <property type="molecule type" value="Genomic_DNA"/>
</dbReference>
<proteinExistence type="predicted"/>
<evidence type="ECO:0008006" key="3">
    <source>
        <dbReference type="Google" id="ProtNLM"/>
    </source>
</evidence>
<keyword evidence="2" id="KW-1185">Reference proteome</keyword>
<organism evidence="1 2">
    <name type="scientific">Actinokineospora guangxiensis</name>
    <dbReference type="NCBI Taxonomy" id="1490288"/>
    <lineage>
        <taxon>Bacteria</taxon>
        <taxon>Bacillati</taxon>
        <taxon>Actinomycetota</taxon>
        <taxon>Actinomycetes</taxon>
        <taxon>Pseudonocardiales</taxon>
        <taxon>Pseudonocardiaceae</taxon>
        <taxon>Actinokineospora</taxon>
    </lineage>
</organism>
<protein>
    <recommendedName>
        <fullName evidence="3">Ig-like domain-containing protein</fullName>
    </recommendedName>
</protein>
<name>A0ABW0ENP1_9PSEU</name>
<reference evidence="2" key="1">
    <citation type="journal article" date="2019" name="Int. J. Syst. Evol. Microbiol.">
        <title>The Global Catalogue of Microorganisms (GCM) 10K type strain sequencing project: providing services to taxonomists for standard genome sequencing and annotation.</title>
        <authorList>
            <consortium name="The Broad Institute Genomics Platform"/>
            <consortium name="The Broad Institute Genome Sequencing Center for Infectious Disease"/>
            <person name="Wu L."/>
            <person name="Ma J."/>
        </authorList>
    </citation>
    <scope>NUCLEOTIDE SEQUENCE [LARGE SCALE GENOMIC DNA]</scope>
    <source>
        <strain evidence="2">CCUG 59778</strain>
    </source>
</reference>
<dbReference type="Proteomes" id="UP001596157">
    <property type="component" value="Unassembled WGS sequence"/>
</dbReference>
<gene>
    <name evidence="1" type="ORF">ACFPM7_15455</name>
</gene>
<accession>A0ABW0ENP1</accession>
<comment type="caution">
    <text evidence="1">The sequence shown here is derived from an EMBL/GenBank/DDBJ whole genome shotgun (WGS) entry which is preliminary data.</text>
</comment>
<evidence type="ECO:0000313" key="2">
    <source>
        <dbReference type="Proteomes" id="UP001596157"/>
    </source>
</evidence>